<evidence type="ECO:0008006" key="3">
    <source>
        <dbReference type="Google" id="ProtNLM"/>
    </source>
</evidence>
<dbReference type="Proteomes" id="UP001432995">
    <property type="component" value="Unassembled WGS sequence"/>
</dbReference>
<reference evidence="1" key="1">
    <citation type="submission" date="2024-06" db="EMBL/GenBank/DDBJ databases">
        <authorList>
            <person name="Campbell A.G."/>
        </authorList>
    </citation>
    <scope>NUCLEOTIDE SEQUENCE</scope>
    <source>
        <strain evidence="1">EM17</strain>
    </source>
</reference>
<proteinExistence type="predicted"/>
<protein>
    <recommendedName>
        <fullName evidence="3">HsdR</fullName>
    </recommendedName>
</protein>
<evidence type="ECO:0000313" key="2">
    <source>
        <dbReference type="Proteomes" id="UP001432995"/>
    </source>
</evidence>
<gene>
    <name evidence="1" type="ORF">ABS770_16370</name>
</gene>
<dbReference type="EMBL" id="JBELQD010000017">
    <property type="protein sequence ID" value="MER2289843.1"/>
    <property type="molecule type" value="Genomic_DNA"/>
</dbReference>
<dbReference type="RefSeq" id="WP_350379858.1">
    <property type="nucleotide sequence ID" value="NZ_JBELQD010000017.1"/>
</dbReference>
<keyword evidence="2" id="KW-1185">Reference proteome</keyword>
<evidence type="ECO:0000313" key="1">
    <source>
        <dbReference type="EMBL" id="MER2289843.1"/>
    </source>
</evidence>
<name>A0ABV1R4T5_9HYPH</name>
<organism evidence="1 2">
    <name type="scientific">Methylobacterium brachiatum</name>
    <dbReference type="NCBI Taxonomy" id="269660"/>
    <lineage>
        <taxon>Bacteria</taxon>
        <taxon>Pseudomonadati</taxon>
        <taxon>Pseudomonadota</taxon>
        <taxon>Alphaproteobacteria</taxon>
        <taxon>Hyphomicrobiales</taxon>
        <taxon>Methylobacteriaceae</taxon>
        <taxon>Methylobacterium</taxon>
    </lineage>
</organism>
<comment type="caution">
    <text evidence="1">The sequence shown here is derived from an EMBL/GenBank/DDBJ whole genome shotgun (WGS) entry which is preliminary data.</text>
</comment>
<sequence>MIDGDPWAGSAMAPKSEDNAPAFLTEKALFHALTKSAFEFLNKAIDEFETSSKFSTIHFATAIELFLKAKLMREHWSLILEKPDQADRAAFFRGNAKTVSPAIAVERLHKIAQISIPKEFKDTFETISKHRNKMVHFAHAGEHEPANLTGQTKIAEEQCAGWLAIKTLLTQWSGFKKYRTDIVRISAKMEGHRTFLERVFESKAEELGIHRAAGLNIGKCPSCGFDAVKLGKQHGALVEADCAVCRYVGTEVHVKCSNDACGADIVFNSYGGHPVYCETCDEQLDKDDLRYQLDTGPGYHKDTMIDYIHINCASCISYHSVVEHEKVYVCLECFDTSDKYGVCGYCGDGQLGGVDEFSSFTGCEFCDGASARYADD</sequence>
<accession>A0ABV1R4T5</accession>